<reference evidence="1" key="1">
    <citation type="journal article" date="2014" name="Front. Microbiol.">
        <title>High frequency of phylogenetically diverse reductive dehalogenase-homologous genes in deep subseafloor sedimentary metagenomes.</title>
        <authorList>
            <person name="Kawai M."/>
            <person name="Futagami T."/>
            <person name="Toyoda A."/>
            <person name="Takaki Y."/>
            <person name="Nishi S."/>
            <person name="Hori S."/>
            <person name="Arai W."/>
            <person name="Tsubouchi T."/>
            <person name="Morono Y."/>
            <person name="Uchiyama I."/>
            <person name="Ito T."/>
            <person name="Fujiyama A."/>
            <person name="Inagaki F."/>
            <person name="Takami H."/>
        </authorList>
    </citation>
    <scope>NUCLEOTIDE SEQUENCE</scope>
    <source>
        <strain evidence="1">Expedition CK06-06</strain>
    </source>
</reference>
<evidence type="ECO:0000313" key="1">
    <source>
        <dbReference type="EMBL" id="GAG28516.1"/>
    </source>
</evidence>
<evidence type="ECO:0008006" key="2">
    <source>
        <dbReference type="Google" id="ProtNLM"/>
    </source>
</evidence>
<dbReference type="EMBL" id="BARS01048898">
    <property type="protein sequence ID" value="GAG28516.1"/>
    <property type="molecule type" value="Genomic_DNA"/>
</dbReference>
<gene>
    <name evidence="1" type="ORF">S01H1_73200</name>
</gene>
<name>X0XUM3_9ZZZZ</name>
<proteinExistence type="predicted"/>
<dbReference type="AlphaFoldDB" id="X0XUM3"/>
<protein>
    <recommendedName>
        <fullName evidence="2">Glutaredoxin domain-containing protein</fullName>
    </recommendedName>
</protein>
<sequence length="44" mass="5247">MVRLVVKKENKLQKIIDYLCEQYSVPSIPVFIEKDEDMGINWAY</sequence>
<organism evidence="1">
    <name type="scientific">marine sediment metagenome</name>
    <dbReference type="NCBI Taxonomy" id="412755"/>
    <lineage>
        <taxon>unclassified sequences</taxon>
        <taxon>metagenomes</taxon>
        <taxon>ecological metagenomes</taxon>
    </lineage>
</organism>
<feature type="non-terminal residue" evidence="1">
    <location>
        <position position="44"/>
    </location>
</feature>
<accession>X0XUM3</accession>
<comment type="caution">
    <text evidence="1">The sequence shown here is derived from an EMBL/GenBank/DDBJ whole genome shotgun (WGS) entry which is preliminary data.</text>
</comment>